<name>A0AAV7QUP2_PLEWA</name>
<feature type="region of interest" description="Disordered" evidence="1">
    <location>
        <begin position="66"/>
        <end position="137"/>
    </location>
</feature>
<dbReference type="Proteomes" id="UP001066276">
    <property type="component" value="Chromosome 6"/>
</dbReference>
<dbReference type="EMBL" id="JANPWB010000010">
    <property type="protein sequence ID" value="KAJ1144224.1"/>
    <property type="molecule type" value="Genomic_DNA"/>
</dbReference>
<reference evidence="2" key="1">
    <citation type="journal article" date="2022" name="bioRxiv">
        <title>Sequencing and chromosome-scale assembly of the giantPleurodeles waltlgenome.</title>
        <authorList>
            <person name="Brown T."/>
            <person name="Elewa A."/>
            <person name="Iarovenko S."/>
            <person name="Subramanian E."/>
            <person name="Araus A.J."/>
            <person name="Petzold A."/>
            <person name="Susuki M."/>
            <person name="Suzuki K.-i.T."/>
            <person name="Hayashi T."/>
            <person name="Toyoda A."/>
            <person name="Oliveira C."/>
            <person name="Osipova E."/>
            <person name="Leigh N.D."/>
            <person name="Simon A."/>
            <person name="Yun M.H."/>
        </authorList>
    </citation>
    <scope>NUCLEOTIDE SEQUENCE</scope>
    <source>
        <strain evidence="2">20211129_DDA</strain>
        <tissue evidence="2">Liver</tissue>
    </source>
</reference>
<accession>A0AAV7QUP2</accession>
<feature type="compositionally biased region" description="Basic and acidic residues" evidence="1">
    <location>
        <begin position="78"/>
        <end position="107"/>
    </location>
</feature>
<gene>
    <name evidence="2" type="ORF">NDU88_010525</name>
</gene>
<protein>
    <submittedName>
        <fullName evidence="2">Uncharacterized protein</fullName>
    </submittedName>
</protein>
<organism evidence="2 3">
    <name type="scientific">Pleurodeles waltl</name>
    <name type="common">Iberian ribbed newt</name>
    <dbReference type="NCBI Taxonomy" id="8319"/>
    <lineage>
        <taxon>Eukaryota</taxon>
        <taxon>Metazoa</taxon>
        <taxon>Chordata</taxon>
        <taxon>Craniata</taxon>
        <taxon>Vertebrata</taxon>
        <taxon>Euteleostomi</taxon>
        <taxon>Amphibia</taxon>
        <taxon>Batrachia</taxon>
        <taxon>Caudata</taxon>
        <taxon>Salamandroidea</taxon>
        <taxon>Salamandridae</taxon>
        <taxon>Pleurodelinae</taxon>
        <taxon>Pleurodeles</taxon>
    </lineage>
</organism>
<proteinExistence type="predicted"/>
<evidence type="ECO:0000256" key="1">
    <source>
        <dbReference type="SAM" id="MobiDB-lite"/>
    </source>
</evidence>
<sequence length="154" mass="17383">MKVQGALGKINKTCSEIGAPVSAVKEHTEVMEKDVGGLQVLEPYKETDHLQEAKCLSAKTYHAWLQKKRIPENEGEERETKARRTEKKNKGEERERPEAKKTEKENTGDDEMGGAIRRIPPLREEKAKTPTTPQEGCCLTRYGAAFAVEFWVVN</sequence>
<evidence type="ECO:0000313" key="2">
    <source>
        <dbReference type="EMBL" id="KAJ1144224.1"/>
    </source>
</evidence>
<dbReference type="AlphaFoldDB" id="A0AAV7QUP2"/>
<evidence type="ECO:0000313" key="3">
    <source>
        <dbReference type="Proteomes" id="UP001066276"/>
    </source>
</evidence>
<comment type="caution">
    <text evidence="2">The sequence shown here is derived from an EMBL/GenBank/DDBJ whole genome shotgun (WGS) entry which is preliminary data.</text>
</comment>
<keyword evidence="3" id="KW-1185">Reference proteome</keyword>